<dbReference type="AlphaFoldDB" id="A0A0E3B775"/>
<evidence type="ECO:0000313" key="2">
    <source>
        <dbReference type="Proteomes" id="UP000029567"/>
    </source>
</evidence>
<organism evidence="1 2">
    <name type="scientific">Comamonas thiooxydans</name>
    <dbReference type="NCBI Taxonomy" id="363952"/>
    <lineage>
        <taxon>Bacteria</taxon>
        <taxon>Pseudomonadati</taxon>
        <taxon>Pseudomonadota</taxon>
        <taxon>Betaproteobacteria</taxon>
        <taxon>Burkholderiales</taxon>
        <taxon>Comamonadaceae</taxon>
        <taxon>Comamonas</taxon>
    </lineage>
</organism>
<dbReference type="EMBL" id="AWTN01000148">
    <property type="protein sequence ID" value="KGG83041.1"/>
    <property type="molecule type" value="Genomic_DNA"/>
</dbReference>
<gene>
    <name evidence="1" type="ORF">P245_25795</name>
</gene>
<protein>
    <submittedName>
        <fullName evidence="1">Uncharacterized protein</fullName>
    </submittedName>
</protein>
<evidence type="ECO:0000313" key="1">
    <source>
        <dbReference type="EMBL" id="KGG83041.1"/>
    </source>
</evidence>
<proteinExistence type="predicted"/>
<comment type="caution">
    <text evidence="1">The sequence shown here is derived from an EMBL/GenBank/DDBJ whole genome shotgun (WGS) entry which is preliminary data.</text>
</comment>
<accession>A0A0E3B775</accession>
<reference evidence="1 2" key="1">
    <citation type="submission" date="2013-09" db="EMBL/GenBank/DDBJ databases">
        <title>High correlation between genotypes and phenotypes of environmental bacteria Comamonas testosteroni strains.</title>
        <authorList>
            <person name="Liu L."/>
            <person name="Zhu W."/>
            <person name="Xia X."/>
            <person name="Xu B."/>
            <person name="Luo M."/>
            <person name="Wang G."/>
        </authorList>
    </citation>
    <scope>NUCLEOTIDE SEQUENCE [LARGE SCALE GENOMIC DNA]</scope>
    <source>
        <strain evidence="1 2">JL14</strain>
    </source>
</reference>
<dbReference type="Proteomes" id="UP000029567">
    <property type="component" value="Unassembled WGS sequence"/>
</dbReference>
<sequence length="130" mass="14234">MSLLGHDYIWLNSGYRSIDCLRQQQIGIKISAHHVVSGPDDDTLGIFKNQLVLDAAIQIHHCLAAAIQDDRIGIRRASAVAVSHRWRGCPSLVGAQLPPNERAAGGIVGVENRIDKARGHWSSKRKARQG</sequence>
<name>A0A0E3B775_9BURK</name>